<keyword evidence="8 14" id="KW-1133">Transmembrane helix</keyword>
<dbReference type="InterPro" id="IPR019402">
    <property type="entry name" value="CWH43_N"/>
</dbReference>
<comment type="function">
    <text evidence="13">Modulator of macroautophagy that causes accumulation of autophagosomes under basal conditions and enhances autophagic flux. Represses cell death and promotes long-term clonogenic survival of cells grown in the absence of glucose in a macroautophagy-independent manner. May have some role in extracellular matrix engulfment or growth factor receptor recycling, both of which can modulate cell survival.</text>
</comment>
<comment type="caution">
    <text evidence="16">The sequence shown here is derived from an EMBL/GenBank/DDBJ whole genome shotgun (WGS) entry which is preliminary data.</text>
</comment>
<evidence type="ECO:0000256" key="10">
    <source>
        <dbReference type="ARBA" id="ARBA00023136"/>
    </source>
</evidence>
<evidence type="ECO:0000256" key="2">
    <source>
        <dbReference type="ARBA" id="ARBA00004542"/>
    </source>
</evidence>
<gene>
    <name evidence="16" type="primary">tmem150b</name>
    <name evidence="16" type="ORF">DAT39_017025</name>
</gene>
<evidence type="ECO:0000256" key="3">
    <source>
        <dbReference type="ARBA" id="ARBA00004651"/>
    </source>
</evidence>
<dbReference type="Proteomes" id="UP000727407">
    <property type="component" value="Unassembled WGS sequence"/>
</dbReference>
<evidence type="ECO:0000256" key="6">
    <source>
        <dbReference type="ARBA" id="ARBA00022692"/>
    </source>
</evidence>
<feature type="non-terminal residue" evidence="16">
    <location>
        <position position="172"/>
    </location>
</feature>
<dbReference type="InterPro" id="IPR050911">
    <property type="entry name" value="DRAM/TMEM150_Autophagy_Mod"/>
</dbReference>
<feature type="domain" description="CWH43-like N-terminal" evidence="15">
    <location>
        <begin position="10"/>
        <end position="171"/>
    </location>
</feature>
<feature type="transmembrane region" description="Helical" evidence="14">
    <location>
        <begin position="89"/>
        <end position="110"/>
    </location>
</feature>
<dbReference type="OrthoDB" id="191706at2759"/>
<keyword evidence="17" id="KW-1185">Reference proteome</keyword>
<name>A0A8J4WV96_CLAMG</name>
<feature type="non-terminal residue" evidence="16">
    <location>
        <position position="1"/>
    </location>
</feature>
<comment type="similarity">
    <text evidence="4">Belongs to the DRAM/TMEM150 family.</text>
</comment>
<organism evidence="16 17">
    <name type="scientific">Clarias magur</name>
    <name type="common">Asian catfish</name>
    <name type="synonym">Macropteronotus magur</name>
    <dbReference type="NCBI Taxonomy" id="1594786"/>
    <lineage>
        <taxon>Eukaryota</taxon>
        <taxon>Metazoa</taxon>
        <taxon>Chordata</taxon>
        <taxon>Craniata</taxon>
        <taxon>Vertebrata</taxon>
        <taxon>Euteleostomi</taxon>
        <taxon>Actinopterygii</taxon>
        <taxon>Neopterygii</taxon>
        <taxon>Teleostei</taxon>
        <taxon>Ostariophysi</taxon>
        <taxon>Siluriformes</taxon>
        <taxon>Clariidae</taxon>
        <taxon>Clarias</taxon>
    </lineage>
</organism>
<keyword evidence="9" id="KW-0072">Autophagy</keyword>
<feature type="transmembrane region" description="Helical" evidence="14">
    <location>
        <begin position="53"/>
        <end position="77"/>
    </location>
</feature>
<sequence>NLFVDIMWMWALLPLILAAFGILGVWTIFGIAISNGTVNLTVEFPYISTCGTYNPQSCLFSQICNICCMLALWIVIIRFQQVRDLNCASCVNTVSLVLGFISSIGISILGNFQQSVLISVHILGAFLAFFVGLVYFWIQVWLTYHAKPSNDKKWVGPARIILCSICTCLFLV</sequence>
<dbReference type="AlphaFoldDB" id="A0A8J4WV96"/>
<feature type="transmembrane region" description="Helical" evidence="14">
    <location>
        <begin position="12"/>
        <end position="33"/>
    </location>
</feature>
<dbReference type="GO" id="GO:0010008">
    <property type="term" value="C:endosome membrane"/>
    <property type="evidence" value="ECO:0007669"/>
    <property type="project" value="UniProtKB-SubCell"/>
</dbReference>
<evidence type="ECO:0000256" key="5">
    <source>
        <dbReference type="ARBA" id="ARBA00022475"/>
    </source>
</evidence>
<evidence type="ECO:0000256" key="4">
    <source>
        <dbReference type="ARBA" id="ARBA00006565"/>
    </source>
</evidence>
<keyword evidence="5" id="KW-1003">Cell membrane</keyword>
<evidence type="ECO:0000256" key="14">
    <source>
        <dbReference type="SAM" id="Phobius"/>
    </source>
</evidence>
<dbReference type="Pfam" id="PF10277">
    <property type="entry name" value="Frag1"/>
    <property type="match status" value="1"/>
</dbReference>
<dbReference type="PANTHER" id="PTHR21324:SF3">
    <property type="entry name" value="MODULATOR OF MACROAUTOPHAGY TMEM150B"/>
    <property type="match status" value="1"/>
</dbReference>
<evidence type="ECO:0000256" key="8">
    <source>
        <dbReference type="ARBA" id="ARBA00022989"/>
    </source>
</evidence>
<feature type="transmembrane region" description="Helical" evidence="14">
    <location>
        <begin position="116"/>
        <end position="138"/>
    </location>
</feature>
<evidence type="ECO:0000259" key="15">
    <source>
        <dbReference type="Pfam" id="PF10277"/>
    </source>
</evidence>
<proteinExistence type="inferred from homology"/>
<dbReference type="GO" id="GO:0000421">
    <property type="term" value="C:autophagosome membrane"/>
    <property type="evidence" value="ECO:0007669"/>
    <property type="project" value="UniProtKB-SubCell"/>
</dbReference>
<keyword evidence="11" id="KW-0325">Glycoprotein</keyword>
<comment type="subcellular location">
    <subcellularLocation>
        <location evidence="3">Cell membrane</location>
        <topology evidence="3">Multi-pass membrane protein</topology>
    </subcellularLocation>
    <subcellularLocation>
        <location evidence="2">Cytoplasmic vesicle</location>
        <location evidence="2">Autophagosome membrane</location>
        <topology evidence="2">Multi-pass membrane protein</topology>
    </subcellularLocation>
    <subcellularLocation>
        <location evidence="1">Endosome membrane</location>
        <topology evidence="1">Multi-pass membrane protein</topology>
    </subcellularLocation>
</comment>
<keyword evidence="6 14" id="KW-0812">Transmembrane</keyword>
<dbReference type="PANTHER" id="PTHR21324">
    <property type="entry name" value="FASTING-INDUCIBLE INTEGRAL MEMBRANE PROTEIN TM6P1-RELATED"/>
    <property type="match status" value="1"/>
</dbReference>
<evidence type="ECO:0000256" key="11">
    <source>
        <dbReference type="ARBA" id="ARBA00023180"/>
    </source>
</evidence>
<dbReference type="GO" id="GO:0006914">
    <property type="term" value="P:autophagy"/>
    <property type="evidence" value="ECO:0007669"/>
    <property type="project" value="UniProtKB-KW"/>
</dbReference>
<protein>
    <submittedName>
        <fullName evidence="16">Transmembrane protein</fullName>
    </submittedName>
</protein>
<evidence type="ECO:0000256" key="7">
    <source>
        <dbReference type="ARBA" id="ARBA00022753"/>
    </source>
</evidence>
<evidence type="ECO:0000256" key="1">
    <source>
        <dbReference type="ARBA" id="ARBA00004337"/>
    </source>
</evidence>
<evidence type="ECO:0000256" key="13">
    <source>
        <dbReference type="ARBA" id="ARBA00045144"/>
    </source>
</evidence>
<keyword evidence="12" id="KW-0968">Cytoplasmic vesicle</keyword>
<accession>A0A8J4WV96</accession>
<evidence type="ECO:0000256" key="9">
    <source>
        <dbReference type="ARBA" id="ARBA00023006"/>
    </source>
</evidence>
<keyword evidence="10 14" id="KW-0472">Membrane</keyword>
<dbReference type="EMBL" id="QNUK01000443">
    <property type="protein sequence ID" value="KAF5893279.1"/>
    <property type="molecule type" value="Genomic_DNA"/>
</dbReference>
<dbReference type="GO" id="GO:0005886">
    <property type="term" value="C:plasma membrane"/>
    <property type="evidence" value="ECO:0007669"/>
    <property type="project" value="UniProtKB-SubCell"/>
</dbReference>
<evidence type="ECO:0000313" key="16">
    <source>
        <dbReference type="EMBL" id="KAF5893279.1"/>
    </source>
</evidence>
<reference evidence="16" key="1">
    <citation type="submission" date="2020-07" db="EMBL/GenBank/DDBJ databases">
        <title>Clarias magur genome sequencing, assembly and annotation.</title>
        <authorList>
            <person name="Kushwaha B."/>
            <person name="Kumar R."/>
            <person name="Das P."/>
            <person name="Joshi C.G."/>
            <person name="Kumar D."/>
            <person name="Nagpure N.S."/>
            <person name="Pandey M."/>
            <person name="Agarwal S."/>
            <person name="Srivastava S."/>
            <person name="Singh M."/>
            <person name="Sahoo L."/>
            <person name="Jayasankar P."/>
            <person name="Meher P.K."/>
            <person name="Koringa P.G."/>
            <person name="Iquebal M.A."/>
            <person name="Das S.P."/>
            <person name="Bit A."/>
            <person name="Patnaik S."/>
            <person name="Patel N."/>
            <person name="Shah T.M."/>
            <person name="Hinsu A."/>
            <person name="Jena J.K."/>
        </authorList>
    </citation>
    <scope>NUCLEOTIDE SEQUENCE</scope>
    <source>
        <strain evidence="16">CIFAMagur01</strain>
        <tissue evidence="16">Testis</tissue>
    </source>
</reference>
<evidence type="ECO:0000313" key="17">
    <source>
        <dbReference type="Proteomes" id="UP000727407"/>
    </source>
</evidence>
<keyword evidence="7" id="KW-0967">Endosome</keyword>
<evidence type="ECO:0000256" key="12">
    <source>
        <dbReference type="ARBA" id="ARBA00023329"/>
    </source>
</evidence>